<dbReference type="OrthoDB" id="843723at2"/>
<dbReference type="Gene3D" id="2.130.10.10">
    <property type="entry name" value="YVTN repeat-like/Quinoprotein amine dehydrogenase"/>
    <property type="match status" value="1"/>
</dbReference>
<sequence>MKTIGQNILRIGLLIMFLIAASKVSAATNGNLAKGDLEKIGPSFVRTVAMSGVAANINGKSYQYVILQGDPAVLAVYKLPTKELVDQVKLPKSTAAWAITADAGGQAWIGGTPTAALYSYNPTTKKLTNHGTPDKSHTSILDLEVVGNAIYGSTAPNGKVFKFENGKFTTLGEVTGVQKNARSLAFQNGSDRLFVGSGSKASLIVWDLKTNKKMEILPAAYKNENDVYDLDYAQGLIFAKVSPSKKVLVFEANTNKFIKELPAGSRGVSSASPLDGSVYYSYMKNSSTSLYRFNPKTRIAEDMKVNLAGTEAVSLDFVKIPSGETILTGLLGNTGTHLLYNVSNNNVEIAKLNLPEQSVPIHTIGSDNTGSIFTSGYVSGQISIFSPITTDKTLITGIGQVEGMIAYNGGMYLGVYPAGEVMYYHPVTNPYGTSIFSVAQMGQNRPISLAVAPNEKVLAVGSHPKQGTVSGSLSYYNLDTKKVSHRKALFPNQSIVSLTYSNGFFYGGTSTFANSKSEGIGTAKFFRISAKNINAQPEELSSPIAKPRLISAMVAGPASTIWGVADGTVFVYNSKTKKSQSILVVSRTSGQIRNGSLVDGKDGYMYGTIENKLFRIHMTSYKLEMLGSQLANGVALGADGNIYFTNGGDIWRYIK</sequence>
<evidence type="ECO:0000313" key="2">
    <source>
        <dbReference type="EMBL" id="QFF98152.1"/>
    </source>
</evidence>
<dbReference type="KEGG" id="psyo:PB01_04580"/>
<evidence type="ECO:0000313" key="3">
    <source>
        <dbReference type="Proteomes" id="UP000325517"/>
    </source>
</evidence>
<accession>A0A5J6SKE2</accession>
<dbReference type="Proteomes" id="UP000325517">
    <property type="component" value="Chromosome"/>
</dbReference>
<dbReference type="RefSeq" id="WP_151699095.1">
    <property type="nucleotide sequence ID" value="NZ_CP031223.1"/>
</dbReference>
<protein>
    <recommendedName>
        <fullName evidence="4">WD40 repeat domain-containing protein</fullName>
    </recommendedName>
</protein>
<dbReference type="InterPro" id="IPR011047">
    <property type="entry name" value="Quinoprotein_ADH-like_sf"/>
</dbReference>
<keyword evidence="1" id="KW-0732">Signal</keyword>
<dbReference type="SUPFAM" id="SSF69322">
    <property type="entry name" value="Tricorn protease domain 2"/>
    <property type="match status" value="1"/>
</dbReference>
<organism evidence="2 3">
    <name type="scientific">Psychrobacillus glaciei</name>
    <dbReference type="NCBI Taxonomy" id="2283160"/>
    <lineage>
        <taxon>Bacteria</taxon>
        <taxon>Bacillati</taxon>
        <taxon>Bacillota</taxon>
        <taxon>Bacilli</taxon>
        <taxon>Bacillales</taxon>
        <taxon>Bacillaceae</taxon>
        <taxon>Psychrobacillus</taxon>
    </lineage>
</organism>
<feature type="chain" id="PRO_5023844872" description="WD40 repeat domain-containing protein" evidence="1">
    <location>
        <begin position="27"/>
        <end position="655"/>
    </location>
</feature>
<dbReference type="SUPFAM" id="SSF50998">
    <property type="entry name" value="Quinoprotein alcohol dehydrogenase-like"/>
    <property type="match status" value="1"/>
</dbReference>
<proteinExistence type="predicted"/>
<dbReference type="AlphaFoldDB" id="A0A5J6SKE2"/>
<evidence type="ECO:0008006" key="4">
    <source>
        <dbReference type="Google" id="ProtNLM"/>
    </source>
</evidence>
<name>A0A5J6SKE2_9BACI</name>
<dbReference type="InterPro" id="IPR015943">
    <property type="entry name" value="WD40/YVTN_repeat-like_dom_sf"/>
</dbReference>
<keyword evidence="3" id="KW-1185">Reference proteome</keyword>
<reference evidence="2 3" key="1">
    <citation type="submission" date="2018-07" db="EMBL/GenBank/DDBJ databases">
        <title>Complete genome sequence of Psychrobacillus sp. PB01, isolated from iceberg, and comparative genome analysis of Psychrobacillus strains.</title>
        <authorList>
            <person name="Lee P.C."/>
        </authorList>
    </citation>
    <scope>NUCLEOTIDE SEQUENCE [LARGE SCALE GENOMIC DNA]</scope>
    <source>
        <strain evidence="2 3">PB01</strain>
    </source>
</reference>
<feature type="signal peptide" evidence="1">
    <location>
        <begin position="1"/>
        <end position="26"/>
    </location>
</feature>
<evidence type="ECO:0000256" key="1">
    <source>
        <dbReference type="SAM" id="SignalP"/>
    </source>
</evidence>
<gene>
    <name evidence="2" type="ORF">PB01_04580</name>
</gene>
<dbReference type="EMBL" id="CP031223">
    <property type="protein sequence ID" value="QFF98152.1"/>
    <property type="molecule type" value="Genomic_DNA"/>
</dbReference>